<dbReference type="EMBL" id="HF563609">
    <property type="protein sequence ID" value="CCP25449.1"/>
    <property type="molecule type" value="Genomic_DNA"/>
</dbReference>
<reference evidence="2" key="1">
    <citation type="journal article" date="2013" name="Genome Announc.">
        <title>First genome sequence of a syntrophic acetate-oxidizing bacterium, Tepidanaerobacter acetatoxydans strain Re1.</title>
        <authorList>
            <person name="Manzoor S."/>
            <person name="Bongcam-Rudloff E."/>
            <person name="Schnurer A."/>
            <person name="Muller B."/>
        </authorList>
    </citation>
    <scope>NUCLEOTIDE SEQUENCE [LARGE SCALE GENOMIC DNA]</scope>
    <source>
        <strain evidence="2">Re1</strain>
    </source>
</reference>
<dbReference type="HOGENOM" id="CLU_2496828_0_0_9"/>
<dbReference type="KEGG" id="tep:TepRe1_0694"/>
<gene>
    <name evidence="1" type="ordered locus">TEPIRE1_0753</name>
</gene>
<dbReference type="RefSeq" id="WP_013777804.1">
    <property type="nucleotide sequence ID" value="NC_015519.1"/>
</dbReference>
<proteinExistence type="predicted"/>
<evidence type="ECO:0000313" key="2">
    <source>
        <dbReference type="Proteomes" id="UP000010802"/>
    </source>
</evidence>
<name>F4LWH9_TEPAE</name>
<protein>
    <submittedName>
        <fullName evidence="1">Uncharacterized protein</fullName>
    </submittedName>
</protein>
<evidence type="ECO:0000313" key="1">
    <source>
        <dbReference type="EMBL" id="CCP25449.1"/>
    </source>
</evidence>
<accession>F4LWH9</accession>
<dbReference type="Proteomes" id="UP000010802">
    <property type="component" value="Chromosome"/>
</dbReference>
<keyword evidence="2" id="KW-1185">Reference proteome</keyword>
<sequence>MSFDNYAIYDKMILGKPRTIGDLTFIPLIHITLRAYYIFSLFLGMSISPEAFIIREAGGMISFYNISDDATLAELLSNIMSTVDEE</sequence>
<dbReference type="PATRIC" id="fig|1209989.3.peg.827"/>
<dbReference type="AlphaFoldDB" id="F4LWH9"/>
<organism evidence="1 2">
    <name type="scientific">Tepidanaerobacter acetatoxydans (strain DSM 21804 / JCM 16047 / Re1)</name>
    <dbReference type="NCBI Taxonomy" id="1209989"/>
    <lineage>
        <taxon>Bacteria</taxon>
        <taxon>Bacillati</taxon>
        <taxon>Bacillota</taxon>
        <taxon>Clostridia</taxon>
        <taxon>Thermosediminibacterales</taxon>
        <taxon>Tepidanaerobacteraceae</taxon>
        <taxon>Tepidanaerobacter</taxon>
    </lineage>
</organism>
<dbReference type="KEGG" id="tae:TepiRe1_0753"/>
<accession>L0RYZ6</accession>
<dbReference type="STRING" id="1209989.TepRe1_0694"/>